<dbReference type="Pfam" id="PF07980">
    <property type="entry name" value="SusD_RagB"/>
    <property type="match status" value="1"/>
</dbReference>
<evidence type="ECO:0000256" key="3">
    <source>
        <dbReference type="ARBA" id="ARBA00022729"/>
    </source>
</evidence>
<evidence type="ECO:0000256" key="4">
    <source>
        <dbReference type="ARBA" id="ARBA00023136"/>
    </source>
</evidence>
<dbReference type="EMBL" id="BMIB01000002">
    <property type="protein sequence ID" value="GGH66274.1"/>
    <property type="molecule type" value="Genomic_DNA"/>
</dbReference>
<dbReference type="CDD" id="cd08977">
    <property type="entry name" value="SusD"/>
    <property type="match status" value="1"/>
</dbReference>
<name>A0A917IXG7_9BACT</name>
<comment type="caution">
    <text evidence="8">The sequence shown here is derived from an EMBL/GenBank/DDBJ whole genome shotgun (WGS) entry which is preliminary data.</text>
</comment>
<dbReference type="Gene3D" id="1.25.40.390">
    <property type="match status" value="1"/>
</dbReference>
<feature type="domain" description="SusD-like N-terminal" evidence="7">
    <location>
        <begin position="43"/>
        <end position="222"/>
    </location>
</feature>
<dbReference type="InterPro" id="IPR012944">
    <property type="entry name" value="SusD_RagB_dom"/>
</dbReference>
<evidence type="ECO:0000313" key="9">
    <source>
        <dbReference type="Proteomes" id="UP000627292"/>
    </source>
</evidence>
<evidence type="ECO:0000256" key="2">
    <source>
        <dbReference type="ARBA" id="ARBA00006275"/>
    </source>
</evidence>
<evidence type="ECO:0000256" key="1">
    <source>
        <dbReference type="ARBA" id="ARBA00004442"/>
    </source>
</evidence>
<organism evidence="8 9">
    <name type="scientific">Filimonas zeae</name>
    <dbReference type="NCBI Taxonomy" id="1737353"/>
    <lineage>
        <taxon>Bacteria</taxon>
        <taxon>Pseudomonadati</taxon>
        <taxon>Bacteroidota</taxon>
        <taxon>Chitinophagia</taxon>
        <taxon>Chitinophagales</taxon>
        <taxon>Chitinophagaceae</taxon>
        <taxon>Filimonas</taxon>
    </lineage>
</organism>
<dbReference type="AlphaFoldDB" id="A0A917IXG7"/>
<dbReference type="SUPFAM" id="SSF48452">
    <property type="entry name" value="TPR-like"/>
    <property type="match status" value="1"/>
</dbReference>
<keyword evidence="5" id="KW-0998">Cell outer membrane</keyword>
<comment type="subcellular location">
    <subcellularLocation>
        <location evidence="1">Cell outer membrane</location>
    </subcellularLocation>
</comment>
<gene>
    <name evidence="8" type="ORF">GCM10011379_20280</name>
</gene>
<evidence type="ECO:0000313" key="8">
    <source>
        <dbReference type="EMBL" id="GGH66274.1"/>
    </source>
</evidence>
<dbReference type="GO" id="GO:0009279">
    <property type="term" value="C:cell outer membrane"/>
    <property type="evidence" value="ECO:0007669"/>
    <property type="project" value="UniProtKB-SubCell"/>
</dbReference>
<keyword evidence="9" id="KW-1185">Reference proteome</keyword>
<reference evidence="8" key="2">
    <citation type="submission" date="2020-09" db="EMBL/GenBank/DDBJ databases">
        <authorList>
            <person name="Sun Q."/>
            <person name="Zhou Y."/>
        </authorList>
    </citation>
    <scope>NUCLEOTIDE SEQUENCE</scope>
    <source>
        <strain evidence="8">CGMCC 1.15290</strain>
    </source>
</reference>
<evidence type="ECO:0000256" key="5">
    <source>
        <dbReference type="ARBA" id="ARBA00023237"/>
    </source>
</evidence>
<dbReference type="RefSeq" id="WP_188951915.1">
    <property type="nucleotide sequence ID" value="NZ_BMIB01000002.1"/>
</dbReference>
<feature type="domain" description="RagB/SusD" evidence="6">
    <location>
        <begin position="317"/>
        <end position="497"/>
    </location>
</feature>
<dbReference type="InterPro" id="IPR033985">
    <property type="entry name" value="SusD-like_N"/>
</dbReference>
<protein>
    <submittedName>
        <fullName evidence="8">Membrane protein</fullName>
    </submittedName>
</protein>
<dbReference type="Proteomes" id="UP000627292">
    <property type="component" value="Unassembled WGS sequence"/>
</dbReference>
<keyword evidence="4" id="KW-0472">Membrane</keyword>
<accession>A0A917IXG7</accession>
<reference evidence="8" key="1">
    <citation type="journal article" date="2014" name="Int. J. Syst. Evol. Microbiol.">
        <title>Complete genome sequence of Corynebacterium casei LMG S-19264T (=DSM 44701T), isolated from a smear-ripened cheese.</title>
        <authorList>
            <consortium name="US DOE Joint Genome Institute (JGI-PGF)"/>
            <person name="Walter F."/>
            <person name="Albersmeier A."/>
            <person name="Kalinowski J."/>
            <person name="Ruckert C."/>
        </authorList>
    </citation>
    <scope>NUCLEOTIDE SEQUENCE</scope>
    <source>
        <strain evidence="8">CGMCC 1.15290</strain>
    </source>
</reference>
<evidence type="ECO:0000259" key="7">
    <source>
        <dbReference type="Pfam" id="PF14322"/>
    </source>
</evidence>
<dbReference type="InterPro" id="IPR011990">
    <property type="entry name" value="TPR-like_helical_dom_sf"/>
</dbReference>
<dbReference type="Pfam" id="PF14322">
    <property type="entry name" value="SusD-like_3"/>
    <property type="match status" value="1"/>
</dbReference>
<proteinExistence type="inferred from homology"/>
<sequence>MKQLLYTALLSAVIFNTTSCSKQLDLVPVSNTTTGNFYSNANDFAQAVTGAYSNLTNYPSQALWLGELRSDNINGQDDGNRDWAGINNFAKNITSTGFITTAWNENFNGIYNANSVLQALDEKGSVIKDTALANRYRAEVRFLRGFYYFQLVKLFGKVPVVTTPLSSAEVASVPRSEISAVYDLILSDFLYAASVLPASYTGGNIGRATSGAANGYLGLVYLTRSGPTYSVNGPGLNSNEYDKALTYLNKVINAGVYDILPTYPAVFSYTNENNNEVVFDVQFMSSNNGASFPSHLVPVAYWTSLGYASTYGNGYGSSSFDITSNLRNSFRPNGTVQDVRDTFSVNYTYGVSTFYKKYIDLSRRGNSGTDWPVNFIALRYADILLLKAEAILHGAAGNQAEVDSLVNKIRNRAKLGSISQVTTAQLLEERRREFAGEGIRWNDLVRSGNAVTILNAWIATDNLGSQINQVVPSYIIYPVPSAEIITSNGVYKQNDGY</sequence>
<evidence type="ECO:0000259" key="6">
    <source>
        <dbReference type="Pfam" id="PF07980"/>
    </source>
</evidence>
<comment type="similarity">
    <text evidence="2">Belongs to the SusD family.</text>
</comment>
<keyword evidence="3" id="KW-0732">Signal</keyword>